<organism evidence="2 3">
    <name type="scientific">Caenorhabditis tropicalis</name>
    <dbReference type="NCBI Taxonomy" id="1561998"/>
    <lineage>
        <taxon>Eukaryota</taxon>
        <taxon>Metazoa</taxon>
        <taxon>Ecdysozoa</taxon>
        <taxon>Nematoda</taxon>
        <taxon>Chromadorea</taxon>
        <taxon>Rhabditida</taxon>
        <taxon>Rhabditina</taxon>
        <taxon>Rhabditomorpha</taxon>
        <taxon>Rhabditoidea</taxon>
        <taxon>Rhabditidae</taxon>
        <taxon>Peloderinae</taxon>
        <taxon>Caenorhabditis</taxon>
    </lineage>
</organism>
<evidence type="ECO:0000256" key="1">
    <source>
        <dbReference type="SAM" id="SignalP"/>
    </source>
</evidence>
<feature type="signal peptide" evidence="1">
    <location>
        <begin position="1"/>
        <end position="18"/>
    </location>
</feature>
<dbReference type="eggNOG" id="ENOG502TJ31">
    <property type="taxonomic scope" value="Eukaryota"/>
</dbReference>
<proteinExistence type="predicted"/>
<keyword evidence="2" id="KW-1185">Reference proteome</keyword>
<dbReference type="Proteomes" id="UP000095282">
    <property type="component" value="Unplaced"/>
</dbReference>
<accession>A0A1I7TX12</accession>
<protein>
    <submittedName>
        <fullName evidence="3">YtkA domain-containing protein</fullName>
    </submittedName>
</protein>
<dbReference type="PROSITE" id="PS51257">
    <property type="entry name" value="PROKAR_LIPOPROTEIN"/>
    <property type="match status" value="1"/>
</dbReference>
<evidence type="ECO:0000313" key="2">
    <source>
        <dbReference type="Proteomes" id="UP000095282"/>
    </source>
</evidence>
<feature type="chain" id="PRO_5009308040" evidence="1">
    <location>
        <begin position="19"/>
        <end position="73"/>
    </location>
</feature>
<dbReference type="AlphaFoldDB" id="A0A1I7TX12"/>
<keyword evidence="1" id="KW-0732">Signal</keyword>
<dbReference type="WBParaSite" id="Csp11.Scaffold629.g12647.t1">
    <property type="protein sequence ID" value="Csp11.Scaffold629.g12647.t1"/>
    <property type="gene ID" value="Csp11.Scaffold629.g12647"/>
</dbReference>
<evidence type="ECO:0000313" key="3">
    <source>
        <dbReference type="WBParaSite" id="Csp11.Scaffold629.g12647.t1"/>
    </source>
</evidence>
<name>A0A1I7TX12_9PELO</name>
<reference evidence="3" key="1">
    <citation type="submission" date="2016-11" db="UniProtKB">
        <authorList>
            <consortium name="WormBaseParasite"/>
        </authorList>
    </citation>
    <scope>IDENTIFICATION</scope>
</reference>
<sequence>MNLRSAIFLLAVIACGVAVQWSGDQQIAFMDHGGVVVIDKPDIPGNVSAPDGSPPTHVTFHDQGEETTRIIYH</sequence>